<comment type="caution">
    <text evidence="1">The sequence shown here is derived from an EMBL/GenBank/DDBJ whole genome shotgun (WGS) entry which is preliminary data.</text>
</comment>
<reference evidence="1" key="1">
    <citation type="submission" date="2017-07" db="EMBL/GenBank/DDBJ databases">
        <title>Taro Niue Genome Assembly and Annotation.</title>
        <authorList>
            <person name="Atibalentja N."/>
            <person name="Keating K."/>
            <person name="Fields C.J."/>
        </authorList>
    </citation>
    <scope>NUCLEOTIDE SEQUENCE</scope>
    <source>
        <strain evidence="1">Niue_2</strain>
        <tissue evidence="1">Leaf</tissue>
    </source>
</reference>
<proteinExistence type="predicted"/>
<dbReference type="Proteomes" id="UP000652761">
    <property type="component" value="Unassembled WGS sequence"/>
</dbReference>
<accession>A0A843UZ19</accession>
<keyword evidence="2" id="KW-1185">Reference proteome</keyword>
<gene>
    <name evidence="1" type="ORF">Taro_018417</name>
</gene>
<evidence type="ECO:0000313" key="2">
    <source>
        <dbReference type="Proteomes" id="UP000652761"/>
    </source>
</evidence>
<sequence length="129" mass="14580">MLFQCQKIFVSHSKIVILADDLPISKMLVSHNYVPGPKFHRRSSVLIHRLSYPFSKTWIFVRTGIRTAHVSPIRNRHFDPIGTRSDSEISDLAAIFLPGSVVAGCRCNRIRTPIPSNGHNFPLGNRMCL</sequence>
<organism evidence="1 2">
    <name type="scientific">Colocasia esculenta</name>
    <name type="common">Wild taro</name>
    <name type="synonym">Arum esculentum</name>
    <dbReference type="NCBI Taxonomy" id="4460"/>
    <lineage>
        <taxon>Eukaryota</taxon>
        <taxon>Viridiplantae</taxon>
        <taxon>Streptophyta</taxon>
        <taxon>Embryophyta</taxon>
        <taxon>Tracheophyta</taxon>
        <taxon>Spermatophyta</taxon>
        <taxon>Magnoliopsida</taxon>
        <taxon>Liliopsida</taxon>
        <taxon>Araceae</taxon>
        <taxon>Aroideae</taxon>
        <taxon>Colocasieae</taxon>
        <taxon>Colocasia</taxon>
    </lineage>
</organism>
<dbReference type="AlphaFoldDB" id="A0A843UZ19"/>
<evidence type="ECO:0000313" key="1">
    <source>
        <dbReference type="EMBL" id="MQL85893.1"/>
    </source>
</evidence>
<dbReference type="EMBL" id="NMUH01000857">
    <property type="protein sequence ID" value="MQL85893.1"/>
    <property type="molecule type" value="Genomic_DNA"/>
</dbReference>
<name>A0A843UZ19_COLES</name>
<protein>
    <submittedName>
        <fullName evidence="1">Uncharacterized protein</fullName>
    </submittedName>
</protein>